<dbReference type="KEGG" id="euz:DVS28_a2806"/>
<sequence length="285" mass="30950">MDESTIEFTSRDGIAVHTYRWAPEESPRAVVQVQHGLAEHAARYRRFAEALTDAGYLVYAPDARGSGRTAQGAYGSWGADGWPGWVNDVALLRERISEEHPDLPVVLFGHSMGSFATQHYLLDHSADVDAVVLSGSTEVEWLVPVLDADEPADLSAFNEPFEHRTGFEWLSRDEAEVDAYVADPACGWEAPPLPGIGSLAAAADPDRVAAVRDDLPMLIVSGDADPLAQGGATVELLAQRYRDAGLGDVEVRLYPGGRHELLNETNRDEVTDDILAFLDRVTAGE</sequence>
<dbReference type="AlphaFoldDB" id="A0A346XZ38"/>
<dbReference type="Proteomes" id="UP000264006">
    <property type="component" value="Chromosome"/>
</dbReference>
<dbReference type="InterPro" id="IPR029058">
    <property type="entry name" value="AB_hydrolase_fold"/>
</dbReference>
<proteinExistence type="predicted"/>
<feature type="domain" description="Serine aminopeptidase S33" evidence="1">
    <location>
        <begin position="26"/>
        <end position="266"/>
    </location>
</feature>
<dbReference type="OrthoDB" id="9806902at2"/>
<dbReference type="RefSeq" id="WP_114591968.1">
    <property type="nucleotide sequence ID" value="NZ_CP031165.1"/>
</dbReference>
<keyword evidence="3" id="KW-1185">Reference proteome</keyword>
<name>A0A346XZ38_9ACTN</name>
<dbReference type="SUPFAM" id="SSF53474">
    <property type="entry name" value="alpha/beta-Hydrolases"/>
    <property type="match status" value="1"/>
</dbReference>
<protein>
    <submittedName>
        <fullName evidence="2">Lysophospholipase</fullName>
    </submittedName>
</protein>
<evidence type="ECO:0000313" key="3">
    <source>
        <dbReference type="Proteomes" id="UP000264006"/>
    </source>
</evidence>
<dbReference type="Gene3D" id="3.40.50.1820">
    <property type="entry name" value="alpha/beta hydrolase"/>
    <property type="match status" value="1"/>
</dbReference>
<evidence type="ECO:0000259" key="1">
    <source>
        <dbReference type="Pfam" id="PF12146"/>
    </source>
</evidence>
<dbReference type="EMBL" id="CP031165">
    <property type="protein sequence ID" value="AXV07485.1"/>
    <property type="molecule type" value="Genomic_DNA"/>
</dbReference>
<evidence type="ECO:0000313" key="2">
    <source>
        <dbReference type="EMBL" id="AXV07485.1"/>
    </source>
</evidence>
<organism evidence="2 3">
    <name type="scientific">Euzebya pacifica</name>
    <dbReference type="NCBI Taxonomy" id="1608957"/>
    <lineage>
        <taxon>Bacteria</taxon>
        <taxon>Bacillati</taxon>
        <taxon>Actinomycetota</taxon>
        <taxon>Nitriliruptoria</taxon>
        <taxon>Euzebyales</taxon>
    </lineage>
</organism>
<dbReference type="PANTHER" id="PTHR11614">
    <property type="entry name" value="PHOSPHOLIPASE-RELATED"/>
    <property type="match status" value="1"/>
</dbReference>
<accession>A0A346XZ38</accession>
<dbReference type="InterPro" id="IPR022742">
    <property type="entry name" value="Hydrolase_4"/>
</dbReference>
<dbReference type="Pfam" id="PF12146">
    <property type="entry name" value="Hydrolase_4"/>
    <property type="match status" value="1"/>
</dbReference>
<dbReference type="InterPro" id="IPR051044">
    <property type="entry name" value="MAG_DAG_Lipase"/>
</dbReference>
<gene>
    <name evidence="2" type="ORF">DVS28_a2806</name>
</gene>
<reference evidence="2 3" key="1">
    <citation type="submission" date="2018-09" db="EMBL/GenBank/DDBJ databases">
        <title>Complete genome sequence of Euzebya sp. DY32-46 isolated from seawater of Pacific Ocean.</title>
        <authorList>
            <person name="Xu L."/>
            <person name="Wu Y.-H."/>
            <person name="Xu X.-W."/>
        </authorList>
    </citation>
    <scope>NUCLEOTIDE SEQUENCE [LARGE SCALE GENOMIC DNA]</scope>
    <source>
        <strain evidence="2 3">DY32-46</strain>
    </source>
</reference>